<sequence>MGRDPFTKMVEVVENGVPVQKEIQFFGWEKLDFVEKIKKSFGII</sequence>
<name>A0A645GE04_9ZZZZ</name>
<reference evidence="1" key="1">
    <citation type="submission" date="2019-08" db="EMBL/GenBank/DDBJ databases">
        <authorList>
            <person name="Kucharzyk K."/>
            <person name="Murdoch R.W."/>
            <person name="Higgins S."/>
            <person name="Loffler F."/>
        </authorList>
    </citation>
    <scope>NUCLEOTIDE SEQUENCE</scope>
</reference>
<dbReference type="AlphaFoldDB" id="A0A645GE04"/>
<protein>
    <submittedName>
        <fullName evidence="1">Uncharacterized protein</fullName>
    </submittedName>
</protein>
<organism evidence="1">
    <name type="scientific">bioreactor metagenome</name>
    <dbReference type="NCBI Taxonomy" id="1076179"/>
    <lineage>
        <taxon>unclassified sequences</taxon>
        <taxon>metagenomes</taxon>
        <taxon>ecological metagenomes</taxon>
    </lineage>
</organism>
<gene>
    <name evidence="1" type="ORF">SDC9_171637</name>
</gene>
<dbReference type="EMBL" id="VSSQ01073035">
    <property type="protein sequence ID" value="MPN24242.1"/>
    <property type="molecule type" value="Genomic_DNA"/>
</dbReference>
<comment type="caution">
    <text evidence="1">The sequence shown here is derived from an EMBL/GenBank/DDBJ whole genome shotgun (WGS) entry which is preliminary data.</text>
</comment>
<proteinExistence type="predicted"/>
<accession>A0A645GE04</accession>
<evidence type="ECO:0000313" key="1">
    <source>
        <dbReference type="EMBL" id="MPN24242.1"/>
    </source>
</evidence>